<dbReference type="PROSITE" id="PS51826">
    <property type="entry name" value="PSBD"/>
    <property type="match status" value="1"/>
</dbReference>
<gene>
    <name evidence="15" type="ordered locus">Sinac_6537</name>
</gene>
<evidence type="ECO:0000256" key="12">
    <source>
        <dbReference type="SAM" id="MobiDB-lite"/>
    </source>
</evidence>
<dbReference type="eggNOG" id="COG0508">
    <property type="taxonomic scope" value="Bacteria"/>
</dbReference>
<proteinExistence type="inferred from homology"/>
<evidence type="ECO:0000256" key="1">
    <source>
        <dbReference type="ARBA" id="ARBA00004052"/>
    </source>
</evidence>
<feature type="region of interest" description="Disordered" evidence="12">
    <location>
        <begin position="71"/>
        <end position="116"/>
    </location>
</feature>
<dbReference type="GO" id="GO:0045252">
    <property type="term" value="C:oxoglutarate dehydrogenase complex"/>
    <property type="evidence" value="ECO:0007669"/>
    <property type="project" value="UniProtKB-UniRule"/>
</dbReference>
<evidence type="ECO:0000256" key="7">
    <source>
        <dbReference type="ARBA" id="ARBA00022679"/>
    </source>
</evidence>
<evidence type="ECO:0000256" key="3">
    <source>
        <dbReference type="ARBA" id="ARBA00007317"/>
    </source>
</evidence>
<dbReference type="Gene3D" id="2.40.50.100">
    <property type="match status" value="1"/>
</dbReference>
<dbReference type="GO" id="GO:0033512">
    <property type="term" value="P:L-lysine catabolic process to acetyl-CoA via saccharopine"/>
    <property type="evidence" value="ECO:0007669"/>
    <property type="project" value="UniProtKB-UniRule"/>
</dbReference>
<dbReference type="Proteomes" id="UP000010798">
    <property type="component" value="Chromosome"/>
</dbReference>
<dbReference type="Pfam" id="PF00198">
    <property type="entry name" value="2-oxoacid_dh"/>
    <property type="match status" value="1"/>
</dbReference>
<dbReference type="SUPFAM" id="SSF47005">
    <property type="entry name" value="Peripheral subunit-binding domain of 2-oxo acid dehydrogenase complex"/>
    <property type="match status" value="1"/>
</dbReference>
<evidence type="ECO:0000256" key="6">
    <source>
        <dbReference type="ARBA" id="ARBA00022532"/>
    </source>
</evidence>
<evidence type="ECO:0000256" key="2">
    <source>
        <dbReference type="ARBA" id="ARBA00005145"/>
    </source>
</evidence>
<dbReference type="PANTHER" id="PTHR43416:SF5">
    <property type="entry name" value="DIHYDROLIPOYLLYSINE-RESIDUE SUCCINYLTRANSFERASE COMPONENT OF 2-OXOGLUTARATE DEHYDROGENASE COMPLEX, MITOCHONDRIAL"/>
    <property type="match status" value="1"/>
</dbReference>
<name>L0DMY5_SINAD</name>
<dbReference type="InterPro" id="IPR011053">
    <property type="entry name" value="Single_hybrid_motif"/>
</dbReference>
<keyword evidence="16" id="KW-1185">Reference proteome</keyword>
<evidence type="ECO:0000256" key="5">
    <source>
        <dbReference type="ARBA" id="ARBA00019511"/>
    </source>
</evidence>
<dbReference type="InterPro" id="IPR023213">
    <property type="entry name" value="CAT-like_dom_sf"/>
</dbReference>
<dbReference type="PROSITE" id="PS00189">
    <property type="entry name" value="LIPOYL"/>
    <property type="match status" value="1"/>
</dbReference>
<dbReference type="CDD" id="cd06849">
    <property type="entry name" value="lipoyl_domain"/>
    <property type="match status" value="1"/>
</dbReference>
<dbReference type="OrthoDB" id="9805770at2"/>
<evidence type="ECO:0000256" key="4">
    <source>
        <dbReference type="ARBA" id="ARBA00012945"/>
    </source>
</evidence>
<keyword evidence="9 11" id="KW-0012">Acyltransferase</keyword>
<dbReference type="KEGG" id="saci:Sinac_6537"/>
<organism evidence="15 16">
    <name type="scientific">Singulisphaera acidiphila (strain ATCC BAA-1392 / DSM 18658 / VKM B-2454 / MOB10)</name>
    <dbReference type="NCBI Taxonomy" id="886293"/>
    <lineage>
        <taxon>Bacteria</taxon>
        <taxon>Pseudomonadati</taxon>
        <taxon>Planctomycetota</taxon>
        <taxon>Planctomycetia</taxon>
        <taxon>Isosphaerales</taxon>
        <taxon>Isosphaeraceae</taxon>
        <taxon>Singulisphaera</taxon>
    </lineage>
</organism>
<dbReference type="NCBIfam" id="NF004309">
    <property type="entry name" value="PRK05704.1"/>
    <property type="match status" value="1"/>
</dbReference>
<dbReference type="HOGENOM" id="CLU_016733_0_0_0"/>
<keyword evidence="6 11" id="KW-0816">Tricarboxylic acid cycle</keyword>
<dbReference type="SUPFAM" id="SSF52777">
    <property type="entry name" value="CoA-dependent acyltransferases"/>
    <property type="match status" value="1"/>
</dbReference>
<dbReference type="GO" id="GO:0005829">
    <property type="term" value="C:cytosol"/>
    <property type="evidence" value="ECO:0007669"/>
    <property type="project" value="TreeGrafter"/>
</dbReference>
<dbReference type="EC" id="2.3.1.61" evidence="4 11"/>
<comment type="similarity">
    <text evidence="3 11">Belongs to the 2-oxoacid dehydrogenase family.</text>
</comment>
<evidence type="ECO:0000256" key="11">
    <source>
        <dbReference type="RuleBase" id="RU361138"/>
    </source>
</evidence>
<dbReference type="InterPro" id="IPR036625">
    <property type="entry name" value="E3-bd_dom_sf"/>
</dbReference>
<dbReference type="RefSeq" id="WP_015249695.1">
    <property type="nucleotide sequence ID" value="NC_019892.1"/>
</dbReference>
<dbReference type="AlphaFoldDB" id="L0DMY5"/>
<dbReference type="FunFam" id="3.30.559.10:FF:000007">
    <property type="entry name" value="Dihydrolipoamide acetyltransferase component of pyruvate dehydrogenase complex"/>
    <property type="match status" value="1"/>
</dbReference>
<feature type="domain" description="Lipoyl-binding" evidence="13">
    <location>
        <begin position="3"/>
        <end position="77"/>
    </location>
</feature>
<dbReference type="SUPFAM" id="SSF51230">
    <property type="entry name" value="Single hybrid motif"/>
    <property type="match status" value="1"/>
</dbReference>
<dbReference type="GO" id="GO:0004149">
    <property type="term" value="F:dihydrolipoyllysine-residue succinyltransferase activity"/>
    <property type="evidence" value="ECO:0007669"/>
    <property type="project" value="UniProtKB-UniRule"/>
</dbReference>
<dbReference type="UniPathway" id="UPA00868">
    <property type="reaction ID" value="UER00840"/>
</dbReference>
<evidence type="ECO:0000256" key="8">
    <source>
        <dbReference type="ARBA" id="ARBA00022823"/>
    </source>
</evidence>
<sequence length="420" mass="43671">MPAVAITVPGVGESITEGILSRWLKADGSAVKAGEPLFELETDKANNVVPASASGVLKINVAEGETVDIGSTVGTIDPEGQPTAAAPTANDSKQVSAPPKAAATPAPAVASDSNGGAAAALSPAVRRIVAEEKVDASQVGGTGRGGRITKGDVLAHLATPSSEPAAPTAAAAAPSPQPSNGAAAPSGLPRETRKRMSGIRQKIAQRLVEAQQTAAILTTFNEADMSRVMDLRARYKDTFKTKHGVALGFMSFFLKAAVEALKAFPAVNGRIDGNEIVLHNAYDIGVAVSTERGLMVPVIRDADRLSFAGIEKAIGAFAVKAREGTMAVSDLQGGTFTITNGGVFGSLLSTPILNPPQSGILGMHSIQKRPVAIDDQVVIRPMMYLALSYDHRIVDGREAVSFLVRIKECIENPERLMLEI</sequence>
<keyword evidence="7 11" id="KW-0808">Transferase</keyword>
<reference evidence="15 16" key="1">
    <citation type="submission" date="2012-02" db="EMBL/GenBank/DDBJ databases">
        <title>Complete sequence of chromosome of Singulisphaera acidiphila DSM 18658.</title>
        <authorList>
            <consortium name="US DOE Joint Genome Institute (JGI-PGF)"/>
            <person name="Lucas S."/>
            <person name="Copeland A."/>
            <person name="Lapidus A."/>
            <person name="Glavina del Rio T."/>
            <person name="Dalin E."/>
            <person name="Tice H."/>
            <person name="Bruce D."/>
            <person name="Goodwin L."/>
            <person name="Pitluck S."/>
            <person name="Peters L."/>
            <person name="Ovchinnikova G."/>
            <person name="Chertkov O."/>
            <person name="Kyrpides N."/>
            <person name="Mavromatis K."/>
            <person name="Ivanova N."/>
            <person name="Brettin T."/>
            <person name="Detter J.C."/>
            <person name="Han C."/>
            <person name="Larimer F."/>
            <person name="Land M."/>
            <person name="Hauser L."/>
            <person name="Markowitz V."/>
            <person name="Cheng J.-F."/>
            <person name="Hugenholtz P."/>
            <person name="Woyke T."/>
            <person name="Wu D."/>
            <person name="Tindall B."/>
            <person name="Pomrenke H."/>
            <person name="Brambilla E."/>
            <person name="Klenk H.-P."/>
            <person name="Eisen J.A."/>
        </authorList>
    </citation>
    <scope>NUCLEOTIDE SEQUENCE [LARGE SCALE GENOMIC DNA]</scope>
    <source>
        <strain evidence="16">ATCC BAA-1392 / DSM 18658 / VKM B-2454 / MOB10</strain>
    </source>
</reference>
<comment type="catalytic activity">
    <reaction evidence="10 11">
        <text>N(6)-[(R)-dihydrolipoyl]-L-lysyl-[protein] + succinyl-CoA = N(6)-[(R)-S(8)-succinyldihydrolipoyl]-L-lysyl-[protein] + CoA</text>
        <dbReference type="Rhea" id="RHEA:15213"/>
        <dbReference type="Rhea" id="RHEA-COMP:10475"/>
        <dbReference type="Rhea" id="RHEA-COMP:20092"/>
        <dbReference type="ChEBI" id="CHEBI:57287"/>
        <dbReference type="ChEBI" id="CHEBI:57292"/>
        <dbReference type="ChEBI" id="CHEBI:83100"/>
        <dbReference type="ChEBI" id="CHEBI:83120"/>
        <dbReference type="EC" id="2.3.1.61"/>
    </reaction>
</comment>
<dbReference type="Gene3D" id="4.10.320.10">
    <property type="entry name" value="E3-binding domain"/>
    <property type="match status" value="1"/>
</dbReference>
<protein>
    <recommendedName>
        <fullName evidence="5 11">Dihydrolipoyllysine-residue succinyltransferase component of 2-oxoglutarate dehydrogenase complex</fullName>
        <ecNumber evidence="4 11">2.3.1.61</ecNumber>
    </recommendedName>
    <alternativeName>
        <fullName evidence="11">2-oxoglutarate dehydrogenase complex component E2</fullName>
    </alternativeName>
</protein>
<dbReference type="InterPro" id="IPR000089">
    <property type="entry name" value="Biotin_lipoyl"/>
</dbReference>
<feature type="region of interest" description="Disordered" evidence="12">
    <location>
        <begin position="160"/>
        <end position="197"/>
    </location>
</feature>
<dbReference type="InterPro" id="IPR004167">
    <property type="entry name" value="PSBD"/>
</dbReference>
<dbReference type="GO" id="GO:0006099">
    <property type="term" value="P:tricarboxylic acid cycle"/>
    <property type="evidence" value="ECO:0007669"/>
    <property type="project" value="UniProtKB-UniRule"/>
</dbReference>
<comment type="function">
    <text evidence="1 11">E2 component of the 2-oxoglutarate dehydrogenase (OGDH) complex which catalyzes the second step in the conversion of 2-oxoglutarate to succinyl-CoA and CO(2).</text>
</comment>
<dbReference type="InterPro" id="IPR006255">
    <property type="entry name" value="SucB"/>
</dbReference>
<comment type="pathway">
    <text evidence="2 11">Amino-acid degradation; L-lysine degradation via saccharopine pathway; glutaryl-CoA from L-lysine: step 6/6.</text>
</comment>
<evidence type="ECO:0000313" key="16">
    <source>
        <dbReference type="Proteomes" id="UP000010798"/>
    </source>
</evidence>
<dbReference type="Gene3D" id="3.30.559.10">
    <property type="entry name" value="Chloramphenicol acetyltransferase-like domain"/>
    <property type="match status" value="1"/>
</dbReference>
<dbReference type="Pfam" id="PF00364">
    <property type="entry name" value="Biotin_lipoyl"/>
    <property type="match status" value="1"/>
</dbReference>
<keyword evidence="8 11" id="KW-0450">Lipoyl</keyword>
<dbReference type="PANTHER" id="PTHR43416">
    <property type="entry name" value="DIHYDROLIPOYLLYSINE-RESIDUE SUCCINYLTRANSFERASE COMPONENT OF 2-OXOGLUTARATE DEHYDROGENASE COMPLEX, MITOCHONDRIAL-RELATED"/>
    <property type="match status" value="1"/>
</dbReference>
<dbReference type="InterPro" id="IPR050537">
    <property type="entry name" value="2-oxoacid_dehydrogenase"/>
</dbReference>
<evidence type="ECO:0000256" key="9">
    <source>
        <dbReference type="ARBA" id="ARBA00023315"/>
    </source>
</evidence>
<feature type="compositionally biased region" description="Low complexity" evidence="12">
    <location>
        <begin position="97"/>
        <end position="110"/>
    </location>
</feature>
<dbReference type="PROSITE" id="PS50968">
    <property type="entry name" value="BIOTINYL_LIPOYL"/>
    <property type="match status" value="1"/>
</dbReference>
<dbReference type="InterPro" id="IPR001078">
    <property type="entry name" value="2-oxoacid_DH_actylTfrase"/>
</dbReference>
<dbReference type="Pfam" id="PF02817">
    <property type="entry name" value="E3_binding"/>
    <property type="match status" value="1"/>
</dbReference>
<accession>L0DMY5</accession>
<dbReference type="EMBL" id="CP003364">
    <property type="protein sequence ID" value="AGA30612.1"/>
    <property type="molecule type" value="Genomic_DNA"/>
</dbReference>
<evidence type="ECO:0000259" key="14">
    <source>
        <dbReference type="PROSITE" id="PS51826"/>
    </source>
</evidence>
<evidence type="ECO:0000259" key="13">
    <source>
        <dbReference type="PROSITE" id="PS50968"/>
    </source>
</evidence>
<dbReference type="STRING" id="886293.Sinac_6537"/>
<evidence type="ECO:0000313" key="15">
    <source>
        <dbReference type="EMBL" id="AGA30612.1"/>
    </source>
</evidence>
<evidence type="ECO:0000256" key="10">
    <source>
        <dbReference type="ARBA" id="ARBA00052761"/>
    </source>
</evidence>
<feature type="domain" description="Peripheral subunit-binding (PSBD)" evidence="14">
    <location>
        <begin position="120"/>
        <end position="157"/>
    </location>
</feature>
<feature type="compositionally biased region" description="Low complexity" evidence="12">
    <location>
        <begin position="160"/>
        <end position="186"/>
    </location>
</feature>
<comment type="cofactor">
    <cofactor evidence="11">
        <name>(R)-lipoate</name>
        <dbReference type="ChEBI" id="CHEBI:83088"/>
    </cofactor>
    <text evidence="11">Binds 1 lipoyl cofactor covalently.</text>
</comment>
<dbReference type="InterPro" id="IPR003016">
    <property type="entry name" value="2-oxoA_DH_lipoyl-BS"/>
</dbReference>
<dbReference type="NCBIfam" id="TIGR01347">
    <property type="entry name" value="sucB"/>
    <property type="match status" value="1"/>
</dbReference>